<dbReference type="InterPro" id="IPR036640">
    <property type="entry name" value="ABC1_TM_sf"/>
</dbReference>
<dbReference type="PANTHER" id="PTHR24221">
    <property type="entry name" value="ATP-BINDING CASSETTE SUB-FAMILY B"/>
    <property type="match status" value="1"/>
</dbReference>
<dbReference type="FunFam" id="3.40.50.300:FF:000287">
    <property type="entry name" value="Multidrug ABC transporter ATP-binding protein"/>
    <property type="match status" value="1"/>
</dbReference>
<comment type="subcellular location">
    <subcellularLocation>
        <location evidence="1">Cell membrane</location>
        <topology evidence="1">Multi-pass membrane protein</topology>
    </subcellularLocation>
</comment>
<dbReference type="SMART" id="SM00382">
    <property type="entry name" value="AAA"/>
    <property type="match status" value="1"/>
</dbReference>
<dbReference type="GO" id="GO:0005886">
    <property type="term" value="C:plasma membrane"/>
    <property type="evidence" value="ECO:0007669"/>
    <property type="project" value="UniProtKB-SubCell"/>
</dbReference>
<feature type="domain" description="ABC transmembrane type-1" evidence="11">
    <location>
        <begin position="27"/>
        <end position="309"/>
    </location>
</feature>
<evidence type="ECO:0000313" key="12">
    <source>
        <dbReference type="EMBL" id="RAI43640.1"/>
    </source>
</evidence>
<dbReference type="Proteomes" id="UP000249130">
    <property type="component" value="Unassembled WGS sequence"/>
</dbReference>
<evidence type="ECO:0000256" key="9">
    <source>
        <dbReference type="SAM" id="Phobius"/>
    </source>
</evidence>
<proteinExistence type="inferred from homology"/>
<comment type="caution">
    <text evidence="12">The sequence shown here is derived from an EMBL/GenBank/DDBJ whole genome shotgun (WGS) entry which is preliminary data.</text>
</comment>
<keyword evidence="5" id="KW-0547">Nucleotide-binding</keyword>
<dbReference type="InterPro" id="IPR003593">
    <property type="entry name" value="AAA+_ATPase"/>
</dbReference>
<dbReference type="SUPFAM" id="SSF90123">
    <property type="entry name" value="ABC transporter transmembrane region"/>
    <property type="match status" value="1"/>
</dbReference>
<evidence type="ECO:0000313" key="13">
    <source>
        <dbReference type="Proteomes" id="UP000249130"/>
    </source>
</evidence>
<dbReference type="PANTHER" id="PTHR24221:SF654">
    <property type="entry name" value="ATP-BINDING CASSETTE SUB-FAMILY B MEMBER 6"/>
    <property type="match status" value="1"/>
</dbReference>
<evidence type="ECO:0000256" key="5">
    <source>
        <dbReference type="ARBA" id="ARBA00022741"/>
    </source>
</evidence>
<dbReference type="SUPFAM" id="SSF52540">
    <property type="entry name" value="P-loop containing nucleoside triphosphate hydrolases"/>
    <property type="match status" value="1"/>
</dbReference>
<dbReference type="GO" id="GO:0005524">
    <property type="term" value="F:ATP binding"/>
    <property type="evidence" value="ECO:0007669"/>
    <property type="project" value="UniProtKB-KW"/>
</dbReference>
<reference evidence="12 13" key="1">
    <citation type="submission" date="2017-07" db="EMBL/GenBank/DDBJ databases">
        <title>Draft Genome Sequences of Select Purple Nonsulfur Bacteria.</title>
        <authorList>
            <person name="Lasarre B."/>
            <person name="Mckinlay J.B."/>
        </authorList>
    </citation>
    <scope>NUCLEOTIDE SEQUENCE [LARGE SCALE GENOMIC DNA]</scope>
    <source>
        <strain evidence="12 13">DSM 5909</strain>
    </source>
</reference>
<dbReference type="Pfam" id="PF00005">
    <property type="entry name" value="ABC_tran"/>
    <property type="match status" value="1"/>
</dbReference>
<dbReference type="GO" id="GO:0140359">
    <property type="term" value="F:ABC-type transporter activity"/>
    <property type="evidence" value="ECO:0007669"/>
    <property type="project" value="InterPro"/>
</dbReference>
<evidence type="ECO:0000256" key="6">
    <source>
        <dbReference type="ARBA" id="ARBA00022840"/>
    </source>
</evidence>
<evidence type="ECO:0000256" key="7">
    <source>
        <dbReference type="ARBA" id="ARBA00022989"/>
    </source>
</evidence>
<gene>
    <name evidence="12" type="ORF">CH341_13240</name>
</gene>
<feature type="transmembrane region" description="Helical" evidence="9">
    <location>
        <begin position="24"/>
        <end position="43"/>
    </location>
</feature>
<dbReference type="InterPro" id="IPR011527">
    <property type="entry name" value="ABC1_TM_dom"/>
</dbReference>
<feature type="transmembrane region" description="Helical" evidence="9">
    <location>
        <begin position="250"/>
        <end position="273"/>
    </location>
</feature>
<dbReference type="AlphaFoldDB" id="A0A327KXN7"/>
<evidence type="ECO:0000256" key="2">
    <source>
        <dbReference type="ARBA" id="ARBA00005417"/>
    </source>
</evidence>
<organism evidence="12 13">
    <name type="scientific">Rhodoplanes roseus</name>
    <dbReference type="NCBI Taxonomy" id="29409"/>
    <lineage>
        <taxon>Bacteria</taxon>
        <taxon>Pseudomonadati</taxon>
        <taxon>Pseudomonadota</taxon>
        <taxon>Alphaproteobacteria</taxon>
        <taxon>Hyphomicrobiales</taxon>
        <taxon>Nitrobacteraceae</taxon>
        <taxon>Rhodoplanes</taxon>
    </lineage>
</organism>
<dbReference type="RefSeq" id="WP_111419508.1">
    <property type="nucleotide sequence ID" value="NZ_NPEX01000078.1"/>
</dbReference>
<keyword evidence="13" id="KW-1185">Reference proteome</keyword>
<dbReference type="InterPro" id="IPR017871">
    <property type="entry name" value="ABC_transporter-like_CS"/>
</dbReference>
<dbReference type="GO" id="GO:0034040">
    <property type="term" value="F:ATPase-coupled lipid transmembrane transporter activity"/>
    <property type="evidence" value="ECO:0007669"/>
    <property type="project" value="TreeGrafter"/>
</dbReference>
<keyword evidence="8 9" id="KW-0472">Membrane</keyword>
<accession>A0A327KXN7</accession>
<dbReference type="EMBL" id="NPEX01000078">
    <property type="protein sequence ID" value="RAI43640.1"/>
    <property type="molecule type" value="Genomic_DNA"/>
</dbReference>
<feature type="transmembrane region" description="Helical" evidence="9">
    <location>
        <begin position="63"/>
        <end position="81"/>
    </location>
</feature>
<dbReference type="GO" id="GO:0016887">
    <property type="term" value="F:ATP hydrolysis activity"/>
    <property type="evidence" value="ECO:0007669"/>
    <property type="project" value="InterPro"/>
</dbReference>
<evidence type="ECO:0000259" key="11">
    <source>
        <dbReference type="PROSITE" id="PS50929"/>
    </source>
</evidence>
<name>A0A327KXN7_9BRAD</name>
<dbReference type="InterPro" id="IPR027417">
    <property type="entry name" value="P-loop_NTPase"/>
</dbReference>
<keyword evidence="4 9" id="KW-0812">Transmembrane</keyword>
<feature type="domain" description="ABC transporter" evidence="10">
    <location>
        <begin position="343"/>
        <end position="577"/>
    </location>
</feature>
<sequence>MDDLCRYADRPLAFLFRYVRMRPAAHAFILIAVLVAVGCSVATQYGIKVLVDSLAPGPSSNGAWLALGFMVALIAADNLLWRIACWVASSTFVGVTGDLRRDLFRHLTGHAPSYFSDRLPGMLTSRVTATSNAVFTIENMVMWNVLPPCVATVGAVVFVATVDWTMAAGLVAVAAVIVAIMIRLAAAGRPLHHAFADKAAAVDGEMIDVIGNMSLVKMFCGLGREHRRFDDTLDREMTARRRSLRYLERIRLFHAVVTIVLTVGLLAWAVLLWQRGAATAGQVVLVGTLGLSILNATRDLAVALVDVTQHMARLSEALATMLVPHVLRDHPQASTLVRNGASVTFEGVSFGYPGGRPVFDGLHLVIAPGQRVGLVGRSGSGKSTVFALLQRFYDVQGGRILIDGQDIARVTQESLRASIAVVPQDVSMFNRTIRENIRYGRPDATDEEVWQAAEAARCTEFIAELPAGLDTPVGDRGVKLSGGQRQRIAIARAFLKDAPILLLDEATSALDVESEEAIREALARLMTGRTVLAIAHRLSTVSNFDRILVFRDGEIVQDGAPGHLLRRPGLYRDLIDGELSRLEMHPEAA</sequence>
<evidence type="ECO:0000259" key="10">
    <source>
        <dbReference type="PROSITE" id="PS50893"/>
    </source>
</evidence>
<dbReference type="CDD" id="cd07346">
    <property type="entry name" value="ABC_6TM_exporters"/>
    <property type="match status" value="1"/>
</dbReference>
<evidence type="ECO:0000256" key="3">
    <source>
        <dbReference type="ARBA" id="ARBA00022448"/>
    </source>
</evidence>
<dbReference type="Pfam" id="PF00664">
    <property type="entry name" value="ABC_membrane"/>
    <property type="match status" value="1"/>
</dbReference>
<dbReference type="InterPro" id="IPR003439">
    <property type="entry name" value="ABC_transporter-like_ATP-bd"/>
</dbReference>
<evidence type="ECO:0000256" key="8">
    <source>
        <dbReference type="ARBA" id="ARBA00023136"/>
    </source>
</evidence>
<keyword evidence="7 9" id="KW-1133">Transmembrane helix</keyword>
<protein>
    <submittedName>
        <fullName evidence="12">ABC transporter</fullName>
    </submittedName>
</protein>
<comment type="similarity">
    <text evidence="2">Belongs to the ABC transporter superfamily.</text>
</comment>
<dbReference type="Gene3D" id="3.40.50.300">
    <property type="entry name" value="P-loop containing nucleotide triphosphate hydrolases"/>
    <property type="match status" value="1"/>
</dbReference>
<evidence type="ECO:0000256" key="4">
    <source>
        <dbReference type="ARBA" id="ARBA00022692"/>
    </source>
</evidence>
<keyword evidence="3" id="KW-0813">Transport</keyword>
<dbReference type="PROSITE" id="PS00211">
    <property type="entry name" value="ABC_TRANSPORTER_1"/>
    <property type="match status" value="1"/>
</dbReference>
<dbReference type="PROSITE" id="PS50893">
    <property type="entry name" value="ABC_TRANSPORTER_2"/>
    <property type="match status" value="1"/>
</dbReference>
<dbReference type="OrthoDB" id="9804259at2"/>
<dbReference type="PROSITE" id="PS50929">
    <property type="entry name" value="ABC_TM1F"/>
    <property type="match status" value="1"/>
</dbReference>
<feature type="transmembrane region" description="Helical" evidence="9">
    <location>
        <begin position="141"/>
        <end position="160"/>
    </location>
</feature>
<dbReference type="Gene3D" id="1.20.1560.10">
    <property type="entry name" value="ABC transporter type 1, transmembrane domain"/>
    <property type="match status" value="1"/>
</dbReference>
<evidence type="ECO:0000256" key="1">
    <source>
        <dbReference type="ARBA" id="ARBA00004651"/>
    </source>
</evidence>
<keyword evidence="6" id="KW-0067">ATP-binding</keyword>
<dbReference type="InterPro" id="IPR039421">
    <property type="entry name" value="Type_1_exporter"/>
</dbReference>
<feature type="transmembrane region" description="Helical" evidence="9">
    <location>
        <begin position="166"/>
        <end position="186"/>
    </location>
</feature>